<feature type="transmembrane region" description="Helical" evidence="1">
    <location>
        <begin position="131"/>
        <end position="155"/>
    </location>
</feature>
<keyword evidence="1" id="KW-0812">Transmembrane</keyword>
<organism evidence="2 3">
    <name type="scientific">Neoarthrinium moseri</name>
    <dbReference type="NCBI Taxonomy" id="1658444"/>
    <lineage>
        <taxon>Eukaryota</taxon>
        <taxon>Fungi</taxon>
        <taxon>Dikarya</taxon>
        <taxon>Ascomycota</taxon>
        <taxon>Pezizomycotina</taxon>
        <taxon>Sordariomycetes</taxon>
        <taxon>Xylariomycetidae</taxon>
        <taxon>Amphisphaeriales</taxon>
        <taxon>Apiosporaceae</taxon>
        <taxon>Neoarthrinium</taxon>
    </lineage>
</organism>
<dbReference type="AlphaFoldDB" id="A0A9Q0ARW8"/>
<name>A0A9Q0ARW8_9PEZI</name>
<sequence>MVVRQKMSHFLGLPAKPEHWAKPYISQAVLLCLVVLFISAGSALLGCSIVSYRSIDTCSDATSTDCACPSGKETDCDRYHGDAASSTRHNAAIYSVLSQAILQLLAIYCTVVPVLNDYLSSKDARKLNVNFRVFFVSVIVSTTAAIAAPLTFGAIPAEPQGEMASAILAFASSVFSIITATQLASGVLKLDRKSSNR</sequence>
<gene>
    <name evidence="2" type="ORF">JX265_004644</name>
</gene>
<evidence type="ECO:0000256" key="1">
    <source>
        <dbReference type="SAM" id="Phobius"/>
    </source>
</evidence>
<proteinExistence type="predicted"/>
<comment type="caution">
    <text evidence="2">The sequence shown here is derived from an EMBL/GenBank/DDBJ whole genome shotgun (WGS) entry which is preliminary data.</text>
</comment>
<accession>A0A9Q0ARW8</accession>
<evidence type="ECO:0000313" key="2">
    <source>
        <dbReference type="EMBL" id="KAI1874436.1"/>
    </source>
</evidence>
<keyword evidence="1" id="KW-0472">Membrane</keyword>
<protein>
    <submittedName>
        <fullName evidence="2">Uncharacterized protein</fullName>
    </submittedName>
</protein>
<keyword evidence="3" id="KW-1185">Reference proteome</keyword>
<evidence type="ECO:0000313" key="3">
    <source>
        <dbReference type="Proteomes" id="UP000829685"/>
    </source>
</evidence>
<keyword evidence="1" id="KW-1133">Transmembrane helix</keyword>
<dbReference type="EMBL" id="JAFIMR010000009">
    <property type="protein sequence ID" value="KAI1874436.1"/>
    <property type="molecule type" value="Genomic_DNA"/>
</dbReference>
<reference evidence="2" key="1">
    <citation type="submission" date="2021-03" db="EMBL/GenBank/DDBJ databases">
        <title>Revisited historic fungal species revealed as producer of novel bioactive compounds through whole genome sequencing and comparative genomics.</title>
        <authorList>
            <person name="Vignolle G.A."/>
            <person name="Hochenegger N."/>
            <person name="Mach R.L."/>
            <person name="Mach-Aigner A.R."/>
            <person name="Javad Rahimi M."/>
            <person name="Salim K.A."/>
            <person name="Chan C.M."/>
            <person name="Lim L.B.L."/>
            <person name="Cai F."/>
            <person name="Druzhinina I.S."/>
            <person name="U'Ren J.M."/>
            <person name="Derntl C."/>
        </authorList>
    </citation>
    <scope>NUCLEOTIDE SEQUENCE</scope>
    <source>
        <strain evidence="2">TUCIM 5799</strain>
    </source>
</reference>
<feature type="transmembrane region" description="Helical" evidence="1">
    <location>
        <begin position="167"/>
        <end position="188"/>
    </location>
</feature>
<feature type="transmembrane region" description="Helical" evidence="1">
    <location>
        <begin position="100"/>
        <end position="119"/>
    </location>
</feature>
<feature type="transmembrane region" description="Helical" evidence="1">
    <location>
        <begin position="28"/>
        <end position="52"/>
    </location>
</feature>
<dbReference type="Proteomes" id="UP000829685">
    <property type="component" value="Unassembled WGS sequence"/>
</dbReference>